<reference evidence="4" key="2">
    <citation type="submission" date="2020-09" db="EMBL/GenBank/DDBJ databases">
        <authorList>
            <person name="Sun Q."/>
            <person name="Ohkuma M."/>
        </authorList>
    </citation>
    <scope>NUCLEOTIDE SEQUENCE</scope>
    <source>
        <strain evidence="4">JCM 4234</strain>
    </source>
</reference>
<dbReference type="CDD" id="cd07043">
    <property type="entry name" value="STAS_anti-anti-sigma_factors"/>
    <property type="match status" value="1"/>
</dbReference>
<dbReference type="AlphaFoldDB" id="A0A918GJP7"/>
<feature type="domain" description="STAS" evidence="3">
    <location>
        <begin position="1"/>
        <end position="96"/>
    </location>
</feature>
<dbReference type="InterPro" id="IPR036513">
    <property type="entry name" value="STAS_dom_sf"/>
</dbReference>
<accession>A0A918GJP7</accession>
<organism evidence="4 5">
    <name type="scientific">Streptomyces griseoviridis</name>
    <dbReference type="NCBI Taxonomy" id="45398"/>
    <lineage>
        <taxon>Bacteria</taxon>
        <taxon>Bacillati</taxon>
        <taxon>Actinomycetota</taxon>
        <taxon>Actinomycetes</taxon>
        <taxon>Kitasatosporales</taxon>
        <taxon>Streptomycetaceae</taxon>
        <taxon>Streptomyces</taxon>
    </lineage>
</organism>
<evidence type="ECO:0000313" key="4">
    <source>
        <dbReference type="EMBL" id="GGS40048.1"/>
    </source>
</evidence>
<dbReference type="InterPro" id="IPR003658">
    <property type="entry name" value="Anti-sigma_ant"/>
</dbReference>
<reference evidence="4" key="1">
    <citation type="journal article" date="2014" name="Int. J. Syst. Evol. Microbiol.">
        <title>Complete genome sequence of Corynebacterium casei LMG S-19264T (=DSM 44701T), isolated from a smear-ripened cheese.</title>
        <authorList>
            <consortium name="US DOE Joint Genome Institute (JGI-PGF)"/>
            <person name="Walter F."/>
            <person name="Albersmeier A."/>
            <person name="Kalinowski J."/>
            <person name="Ruckert C."/>
        </authorList>
    </citation>
    <scope>NUCLEOTIDE SEQUENCE</scope>
    <source>
        <strain evidence="4">JCM 4234</strain>
    </source>
</reference>
<evidence type="ECO:0000313" key="5">
    <source>
        <dbReference type="Proteomes" id="UP000653493"/>
    </source>
</evidence>
<protein>
    <recommendedName>
        <fullName evidence="2">Anti-sigma factor antagonist</fullName>
    </recommendedName>
</protein>
<dbReference type="Pfam" id="PF13466">
    <property type="entry name" value="STAS_2"/>
    <property type="match status" value="1"/>
</dbReference>
<comment type="caution">
    <text evidence="4">The sequence shown here is derived from an EMBL/GenBank/DDBJ whole genome shotgun (WGS) entry which is preliminary data.</text>
</comment>
<dbReference type="Proteomes" id="UP000653493">
    <property type="component" value="Unassembled WGS sequence"/>
</dbReference>
<dbReference type="SUPFAM" id="SSF52091">
    <property type="entry name" value="SpoIIaa-like"/>
    <property type="match status" value="1"/>
</dbReference>
<dbReference type="InterPro" id="IPR002645">
    <property type="entry name" value="STAS_dom"/>
</dbReference>
<dbReference type="GO" id="GO:0043856">
    <property type="term" value="F:anti-sigma factor antagonist activity"/>
    <property type="evidence" value="ECO:0007669"/>
    <property type="project" value="InterPro"/>
</dbReference>
<dbReference type="Gene3D" id="3.30.750.24">
    <property type="entry name" value="STAS domain"/>
    <property type="match status" value="1"/>
</dbReference>
<evidence type="ECO:0000256" key="1">
    <source>
        <dbReference type="ARBA" id="ARBA00009013"/>
    </source>
</evidence>
<dbReference type="InterPro" id="IPR058548">
    <property type="entry name" value="MlaB-like_STAS"/>
</dbReference>
<evidence type="ECO:0000259" key="3">
    <source>
        <dbReference type="PROSITE" id="PS50801"/>
    </source>
</evidence>
<keyword evidence="5" id="KW-1185">Reference proteome</keyword>
<sequence length="96" mass="10018">MVTLRGDIDRDAGAEVRQALLPSGEPAPFTVVDLSSVSFMDSAGVNALIQAHRATGSRDGWIRLAACSPAISRILAIIGVDGLIRSYPTVRDAIAG</sequence>
<dbReference type="NCBIfam" id="TIGR00377">
    <property type="entry name" value="ant_ant_sig"/>
    <property type="match status" value="1"/>
</dbReference>
<name>A0A918GJP7_STRGD</name>
<dbReference type="PROSITE" id="PS50801">
    <property type="entry name" value="STAS"/>
    <property type="match status" value="1"/>
</dbReference>
<dbReference type="EMBL" id="BMSL01000007">
    <property type="protein sequence ID" value="GGS40048.1"/>
    <property type="molecule type" value="Genomic_DNA"/>
</dbReference>
<dbReference type="PANTHER" id="PTHR33495">
    <property type="entry name" value="ANTI-SIGMA FACTOR ANTAGONIST TM_1081-RELATED-RELATED"/>
    <property type="match status" value="1"/>
</dbReference>
<evidence type="ECO:0000256" key="2">
    <source>
        <dbReference type="RuleBase" id="RU003749"/>
    </source>
</evidence>
<dbReference type="PANTHER" id="PTHR33495:SF2">
    <property type="entry name" value="ANTI-SIGMA FACTOR ANTAGONIST TM_1081-RELATED"/>
    <property type="match status" value="1"/>
</dbReference>
<proteinExistence type="inferred from homology"/>
<gene>
    <name evidence="4" type="ORF">GCM10010238_31930</name>
</gene>
<comment type="similarity">
    <text evidence="1 2">Belongs to the anti-sigma-factor antagonist family.</text>
</comment>